<dbReference type="Pfam" id="PF00067">
    <property type="entry name" value="p450"/>
    <property type="match status" value="1"/>
</dbReference>
<dbReference type="GO" id="GO:0005506">
    <property type="term" value="F:iron ion binding"/>
    <property type="evidence" value="ECO:0007669"/>
    <property type="project" value="InterPro"/>
</dbReference>
<keyword evidence="4" id="KW-0560">Oxidoreductase</keyword>
<protein>
    <recommendedName>
        <fullName evidence="10">Cytochrome P450 alkane hydroxylase</fullName>
    </recommendedName>
</protein>
<dbReference type="PANTHER" id="PTHR24287:SF17">
    <property type="entry name" value="P450, PUTATIVE (EUROFUNG)-RELATED"/>
    <property type="match status" value="1"/>
</dbReference>
<evidence type="ECO:0000256" key="1">
    <source>
        <dbReference type="ARBA" id="ARBA00001971"/>
    </source>
</evidence>
<dbReference type="GO" id="GO:0016712">
    <property type="term" value="F:oxidoreductase activity, acting on paired donors, with incorporation or reduction of molecular oxygen, reduced flavin or flavoprotein as one donor, and incorporation of one atom of oxygen"/>
    <property type="evidence" value="ECO:0007669"/>
    <property type="project" value="InterPro"/>
</dbReference>
<dbReference type="InterPro" id="IPR047146">
    <property type="entry name" value="Cyt_P450_E_CYP52_fungi"/>
</dbReference>
<keyword evidence="9" id="KW-1185">Reference proteome</keyword>
<comment type="cofactor">
    <cofactor evidence="1">
        <name>heme</name>
        <dbReference type="ChEBI" id="CHEBI:30413"/>
    </cofactor>
</comment>
<keyword evidence="6" id="KW-0843">Virulence</keyword>
<dbReference type="InterPro" id="IPR036396">
    <property type="entry name" value="Cyt_P450_sf"/>
</dbReference>
<dbReference type="SUPFAM" id="SSF48264">
    <property type="entry name" value="Cytochrome P450"/>
    <property type="match status" value="1"/>
</dbReference>
<evidence type="ECO:0000256" key="6">
    <source>
        <dbReference type="ARBA" id="ARBA00023026"/>
    </source>
</evidence>
<dbReference type="PRINTS" id="PR01239">
    <property type="entry name" value="EP450IICYP52"/>
</dbReference>
<dbReference type="Gene3D" id="1.10.630.10">
    <property type="entry name" value="Cytochrome P450"/>
    <property type="match status" value="1"/>
</dbReference>
<organism evidence="8 9">
    <name type="scientific">Botrytis hyacinthi</name>
    <dbReference type="NCBI Taxonomy" id="278943"/>
    <lineage>
        <taxon>Eukaryota</taxon>
        <taxon>Fungi</taxon>
        <taxon>Dikarya</taxon>
        <taxon>Ascomycota</taxon>
        <taxon>Pezizomycotina</taxon>
        <taxon>Leotiomycetes</taxon>
        <taxon>Helotiales</taxon>
        <taxon>Sclerotiniaceae</taxon>
        <taxon>Botrytis</taxon>
    </lineage>
</organism>
<evidence type="ECO:0000256" key="2">
    <source>
        <dbReference type="ARBA" id="ARBA00010617"/>
    </source>
</evidence>
<evidence type="ECO:0008006" key="10">
    <source>
        <dbReference type="Google" id="ProtNLM"/>
    </source>
</evidence>
<keyword evidence="5" id="KW-0408">Iron</keyword>
<proteinExistence type="inferred from homology"/>
<accession>A0A4Z1G8G3</accession>
<gene>
    <name evidence="8" type="ORF">BHYA_0426g00030</name>
</gene>
<comment type="similarity">
    <text evidence="2">Belongs to the cytochrome P450 family.</text>
</comment>
<sequence>MKYTKAGKLLALDAELFAKYGKTFHTLFFGRNHWMTMNPLVIQTVAATQADKFGSAPSNRKPAGPLLGDGAFTTDGHIWKRSRELLQPVFSRSQVSQLSGLKSHLQRFLKRIPRDGSTIDIQPLAQGLFLDSSMEFIFGKSSGSLSPSGQTRRTTKAKQFLEDFDEGLRRMRNNYMTDKISWLVGPEKKWLAQCAKIHATLEGYIDEEIKFQKQSRLPGTSSKPKNGSSGYQHVLLKELVKKYPDDKTLIRNELMNVFFAARDSVGTVTSSMLFLLARGPESWGKLREEVAAIAPEQELTFEFLKSLKYVHAVIDEIEIEISANTCIALRLIHPADRAWRTCLYTCILPRGGGKSGNDPILLQPGD</sequence>
<evidence type="ECO:0000313" key="9">
    <source>
        <dbReference type="Proteomes" id="UP000297814"/>
    </source>
</evidence>
<dbReference type="PANTHER" id="PTHR24287">
    <property type="entry name" value="P450, PUTATIVE (EUROFUNG)-RELATED"/>
    <property type="match status" value="1"/>
</dbReference>
<keyword evidence="3" id="KW-0479">Metal-binding</keyword>
<keyword evidence="7" id="KW-0503">Monooxygenase</keyword>
<evidence type="ECO:0000256" key="5">
    <source>
        <dbReference type="ARBA" id="ARBA00023004"/>
    </source>
</evidence>
<evidence type="ECO:0000256" key="4">
    <source>
        <dbReference type="ARBA" id="ARBA00023002"/>
    </source>
</evidence>
<dbReference type="Proteomes" id="UP000297814">
    <property type="component" value="Unassembled WGS sequence"/>
</dbReference>
<name>A0A4Z1G8G3_9HELO</name>
<evidence type="ECO:0000256" key="7">
    <source>
        <dbReference type="ARBA" id="ARBA00023033"/>
    </source>
</evidence>
<comment type="caution">
    <text evidence="8">The sequence shown here is derived from an EMBL/GenBank/DDBJ whole genome shotgun (WGS) entry which is preliminary data.</text>
</comment>
<dbReference type="AlphaFoldDB" id="A0A4Z1G8G3"/>
<evidence type="ECO:0000256" key="3">
    <source>
        <dbReference type="ARBA" id="ARBA00022723"/>
    </source>
</evidence>
<dbReference type="InterPro" id="IPR001128">
    <property type="entry name" value="Cyt_P450"/>
</dbReference>
<dbReference type="InterPro" id="IPR002974">
    <property type="entry name" value="Cyt_P450_E_CYP52_ascomycetes"/>
</dbReference>
<reference evidence="8 9" key="1">
    <citation type="submission" date="2017-12" db="EMBL/GenBank/DDBJ databases">
        <title>Comparative genomics of Botrytis spp.</title>
        <authorList>
            <person name="Valero-Jimenez C.A."/>
            <person name="Tapia P."/>
            <person name="Veloso J."/>
            <person name="Silva-Moreno E."/>
            <person name="Staats M."/>
            <person name="Valdes J.H."/>
            <person name="Van Kan J.A.L."/>
        </authorList>
    </citation>
    <scope>NUCLEOTIDE SEQUENCE [LARGE SCALE GENOMIC DNA]</scope>
    <source>
        <strain evidence="8 9">Bh0001</strain>
    </source>
</reference>
<evidence type="ECO:0000313" key="8">
    <source>
        <dbReference type="EMBL" id="TGO31712.1"/>
    </source>
</evidence>
<dbReference type="EMBL" id="PQXK01000423">
    <property type="protein sequence ID" value="TGO31712.1"/>
    <property type="molecule type" value="Genomic_DNA"/>
</dbReference>
<dbReference type="GO" id="GO:0020037">
    <property type="term" value="F:heme binding"/>
    <property type="evidence" value="ECO:0007669"/>
    <property type="project" value="InterPro"/>
</dbReference>